<keyword evidence="2 5" id="KW-0812">Transmembrane</keyword>
<feature type="transmembrane region" description="Helical" evidence="5">
    <location>
        <begin position="66"/>
        <end position="83"/>
    </location>
</feature>
<evidence type="ECO:0000256" key="3">
    <source>
        <dbReference type="ARBA" id="ARBA00022989"/>
    </source>
</evidence>
<proteinExistence type="predicted"/>
<name>A0ABN6XW50_9MICO</name>
<keyword evidence="3 5" id="KW-1133">Transmembrane helix</keyword>
<sequence length="380" mass="40220">MFLGCRGWVPCGADRAALTVAPSAGTASGFDVRQALFRVRSSFPAVVQIVVAAGAAYSIARFGLGHAAPVLAVTVTISSLGFARDARPRRVLENAVGVVIGIALSELLLLVIGKGIWQDGVVLFAALVIARFFSTSSAFAVAAATQSMFVMLLPDPAGGPFTRSLDGLVGGVIALLITALVPRDPLGLARADATRLFAELQPAFESLVRALRHDDVRQADAALDRLRATQPLLDDWAATLETARSISRLSPFLRRRLPVVESEARILRYLDLAVRNLRVVTRRIDTGIGDGRRRPEVADVVASIGVAVGVLGESFASVERRPVAQEALSAVGRRLDPALVLPGAAVGETVLVLMLRPLVIDLLMATGLPHDEARARLASL</sequence>
<protein>
    <recommendedName>
        <fullName evidence="6">Integral membrane bound transporter domain-containing protein</fullName>
    </recommendedName>
</protein>
<evidence type="ECO:0000256" key="2">
    <source>
        <dbReference type="ARBA" id="ARBA00022692"/>
    </source>
</evidence>
<evidence type="ECO:0000256" key="1">
    <source>
        <dbReference type="ARBA" id="ARBA00004141"/>
    </source>
</evidence>
<reference evidence="8" key="1">
    <citation type="journal article" date="2019" name="Int. J. Syst. Evol. Microbiol.">
        <title>The Global Catalogue of Microorganisms (GCM) 10K type strain sequencing project: providing services to taxonomists for standard genome sequencing and annotation.</title>
        <authorList>
            <consortium name="The Broad Institute Genomics Platform"/>
            <consortium name="The Broad Institute Genome Sequencing Center for Infectious Disease"/>
            <person name="Wu L."/>
            <person name="Ma J."/>
        </authorList>
    </citation>
    <scope>NUCLEOTIDE SEQUENCE [LARGE SCALE GENOMIC DNA]</scope>
    <source>
        <strain evidence="8">NBRC 108728</strain>
    </source>
</reference>
<keyword evidence="4 5" id="KW-0472">Membrane</keyword>
<feature type="domain" description="Integral membrane bound transporter" evidence="6">
    <location>
        <begin position="57"/>
        <end position="177"/>
    </location>
</feature>
<feature type="transmembrane region" description="Helical" evidence="5">
    <location>
        <begin position="95"/>
        <end position="117"/>
    </location>
</feature>
<comment type="subcellular location">
    <subcellularLocation>
        <location evidence="1">Membrane</location>
        <topology evidence="1">Multi-pass membrane protein</topology>
    </subcellularLocation>
</comment>
<dbReference type="InterPro" id="IPR049453">
    <property type="entry name" value="Memb_transporter_dom"/>
</dbReference>
<evidence type="ECO:0000313" key="8">
    <source>
        <dbReference type="Proteomes" id="UP001321486"/>
    </source>
</evidence>
<keyword evidence="8" id="KW-1185">Reference proteome</keyword>
<feature type="transmembrane region" description="Helical" evidence="5">
    <location>
        <begin position="123"/>
        <end position="153"/>
    </location>
</feature>
<evidence type="ECO:0000313" key="7">
    <source>
        <dbReference type="EMBL" id="BDZ49242.1"/>
    </source>
</evidence>
<evidence type="ECO:0000256" key="5">
    <source>
        <dbReference type="SAM" id="Phobius"/>
    </source>
</evidence>
<dbReference type="EMBL" id="AP027732">
    <property type="protein sequence ID" value="BDZ49242.1"/>
    <property type="molecule type" value="Genomic_DNA"/>
</dbReference>
<dbReference type="Pfam" id="PF13515">
    <property type="entry name" value="FUSC_2"/>
    <property type="match status" value="1"/>
</dbReference>
<evidence type="ECO:0000256" key="4">
    <source>
        <dbReference type="ARBA" id="ARBA00023136"/>
    </source>
</evidence>
<dbReference type="Proteomes" id="UP001321486">
    <property type="component" value="Chromosome"/>
</dbReference>
<organism evidence="7 8">
    <name type="scientific">Frondihabitans sucicola</name>
    <dbReference type="NCBI Taxonomy" id="1268041"/>
    <lineage>
        <taxon>Bacteria</taxon>
        <taxon>Bacillati</taxon>
        <taxon>Actinomycetota</taxon>
        <taxon>Actinomycetes</taxon>
        <taxon>Micrococcales</taxon>
        <taxon>Microbacteriaceae</taxon>
        <taxon>Frondihabitans</taxon>
    </lineage>
</organism>
<gene>
    <name evidence="7" type="ORF">GCM10025867_14830</name>
</gene>
<accession>A0ABN6XW50</accession>
<evidence type="ECO:0000259" key="6">
    <source>
        <dbReference type="Pfam" id="PF13515"/>
    </source>
</evidence>
<feature type="transmembrane region" description="Helical" evidence="5">
    <location>
        <begin position="43"/>
        <end position="60"/>
    </location>
</feature>